<dbReference type="PANTHER" id="PTHR12526:SF630">
    <property type="entry name" value="GLYCOSYLTRANSFERASE"/>
    <property type="match status" value="1"/>
</dbReference>
<dbReference type="Gene3D" id="3.40.50.2000">
    <property type="entry name" value="Glycogen Phosphorylase B"/>
    <property type="match status" value="2"/>
</dbReference>
<dbReference type="Pfam" id="PF13692">
    <property type="entry name" value="Glyco_trans_1_4"/>
    <property type="match status" value="1"/>
</dbReference>
<dbReference type="SUPFAM" id="SSF53756">
    <property type="entry name" value="UDP-Glycosyltransferase/glycogen phosphorylase"/>
    <property type="match status" value="1"/>
</dbReference>
<proteinExistence type="predicted"/>
<organism evidence="2 3">
    <name type="scientific">Meiothermus granaticius NBRC 107808</name>
    <dbReference type="NCBI Taxonomy" id="1227551"/>
    <lineage>
        <taxon>Bacteria</taxon>
        <taxon>Thermotogati</taxon>
        <taxon>Deinococcota</taxon>
        <taxon>Deinococci</taxon>
        <taxon>Thermales</taxon>
        <taxon>Thermaceae</taxon>
        <taxon>Meiothermus</taxon>
    </lineage>
</organism>
<dbReference type="InterPro" id="IPR028098">
    <property type="entry name" value="Glyco_trans_4-like_N"/>
</dbReference>
<dbReference type="GO" id="GO:0016740">
    <property type="term" value="F:transferase activity"/>
    <property type="evidence" value="ECO:0007669"/>
    <property type="project" value="UniProtKB-KW"/>
</dbReference>
<sequence>MKTVVFLRTNPIDPDPRIEKQARTLARSGWEVFAVGWDRSRQLPPEQKMDMFTVYRIGPKSEFGTGFRNLGGLILWHWDLLKWLWRSRNKYTHIHAADLDTLLPALALKLLSGKRVVYDIFDFFSESRKGPGLFKKLARFLELRAIGLADATILVDESRVAQIRGSKPKRLEFILNSPEEFDITTNPSRALTESSAQLRIVFVGFLQDQRWLFEMLDLVEKHPSWHFDLAGFGDLEVALEARIKNIPNARFHGRISHSAAMELSARADVLFAIYDPSLPNHKYSSANKLFEAMMLGKPILVARDTGMDQTVAKYDLGFVVDYKSSQEVEDRLKQIAQWDTKTRQAFSARVREVYSQRFSWKIMSERLIKLYDTLEV</sequence>
<keyword evidence="3" id="KW-1185">Reference proteome</keyword>
<protein>
    <submittedName>
        <fullName evidence="2">PEP-CTERM/exosortase A-associated glycosyltransferase</fullName>
    </submittedName>
</protein>
<evidence type="ECO:0000259" key="1">
    <source>
        <dbReference type="Pfam" id="PF13579"/>
    </source>
</evidence>
<comment type="caution">
    <text evidence="2">The sequence shown here is derived from an EMBL/GenBank/DDBJ whole genome shotgun (WGS) entry which is preliminary data.</text>
</comment>
<evidence type="ECO:0000313" key="3">
    <source>
        <dbReference type="Proteomes" id="UP000266178"/>
    </source>
</evidence>
<dbReference type="PANTHER" id="PTHR12526">
    <property type="entry name" value="GLYCOSYLTRANSFERASE"/>
    <property type="match status" value="1"/>
</dbReference>
<name>A0A399F8C1_9DEIN</name>
<gene>
    <name evidence="2" type="ORF">Mgrana_02146</name>
</gene>
<dbReference type="OrthoDB" id="139410at2"/>
<dbReference type="CDD" id="cd03794">
    <property type="entry name" value="GT4_WbuB-like"/>
    <property type="match status" value="1"/>
</dbReference>
<dbReference type="Pfam" id="PF13579">
    <property type="entry name" value="Glyco_trans_4_4"/>
    <property type="match status" value="1"/>
</dbReference>
<dbReference type="AlphaFoldDB" id="A0A399F8C1"/>
<evidence type="ECO:0000313" key="2">
    <source>
        <dbReference type="EMBL" id="RIH91965.1"/>
    </source>
</evidence>
<feature type="domain" description="Glycosyltransferase subfamily 4-like N-terminal" evidence="1">
    <location>
        <begin position="17"/>
        <end position="167"/>
    </location>
</feature>
<dbReference type="Proteomes" id="UP000266178">
    <property type="component" value="Unassembled WGS sequence"/>
</dbReference>
<accession>A0A399F8C1</accession>
<dbReference type="RefSeq" id="WP_119357616.1">
    <property type="nucleotide sequence ID" value="NZ_BJXM01000010.1"/>
</dbReference>
<reference evidence="2 3" key="1">
    <citation type="submission" date="2018-08" db="EMBL/GenBank/DDBJ databases">
        <title>Meiothermus granaticius genome AF-68 sequencing project.</title>
        <authorList>
            <person name="Da Costa M.S."/>
            <person name="Albuquerque L."/>
            <person name="Raposo P."/>
            <person name="Froufe H.J.C."/>
            <person name="Barroso C.S."/>
            <person name="Egas C."/>
        </authorList>
    </citation>
    <scope>NUCLEOTIDE SEQUENCE [LARGE SCALE GENOMIC DNA]</scope>
    <source>
        <strain evidence="2 3">AF-68</strain>
    </source>
</reference>
<dbReference type="EMBL" id="QWLB01000028">
    <property type="protein sequence ID" value="RIH91965.1"/>
    <property type="molecule type" value="Genomic_DNA"/>
</dbReference>
<keyword evidence="2" id="KW-0808">Transferase</keyword>